<dbReference type="PANTHER" id="PTHR23323">
    <property type="entry name" value="VACUOLAR PROTEIN SORTING-ASSOCIATED PROTEIN"/>
    <property type="match status" value="1"/>
</dbReference>
<dbReference type="Proteomes" id="UP000266673">
    <property type="component" value="Unassembled WGS sequence"/>
</dbReference>
<keyword evidence="12" id="KW-1185">Reference proteome</keyword>
<sequence>MSLIDDFIEQSNEPSNVYLETAGFEPADPVHMLETGFVSAGLAEDDSRVFTLDRVQFQPPSPIVAMSVSNEVLVMALESNHILRIDLQQAHNVEDIEVLRKSNEVKIYKIFFDPTGRHLLITTEQGDNFYIFEKWKKAKVLSKFKGITIESVGWNKTVGTSDISTKKILIGSRNGSLFEAEIESTDEYFKRGEKYLKQVYSLTDHQPVTGLRVEEFPAIPRKYFILATTPTRIYQFIGQANPSADMDGGSMFESLFSKYSFSPDFQEIPGNLSHSELHFFSQYQDIQYQGSAKNFAWLTGPGIYHGSLVFGSQDHVIDSAKLLPYVLLIHFSIQNDPSTLITECPLSIALTEFHFILLYKERIRAICLLNDQIVYEEIIPLKAGEVVKSMAVDSIKNTFWIYTDGSIFELIVAKEDRDVWKLYLEKQQFDTALQYCKNPVQCDEVLTTQADHYFSQGRFLLSAEYYAQSTVPFEEVALKFVERDERDALRNYLLNKLEKLRRTDLTQKTMISTWLVEIYLSKINMFEDLTASGAGTEDTSNYKAEQRVLEGEFKNFLEQFKANLDKRTTYKLIASHGRTEELLFYASLIGDYDKVISHWIQEKDYKQALDVLSKQASIDDYYKFAPILMENAPYETVNVWMRQPNLNPRNLMPALLKYKYDHSKAPENVTENQAIRYLHYVVTQLNNTDPAIHNFLLTLYATQPSSNNDETSLLKFLAREGKEPHYNMDYALRICSQNGKTQSCVHIYSNMGLFEEAVDLALKHNDLDLAKINADKPDDDEPLRKKLWLKIARLKIAHVVEKKQDIKMAMDYLQQCELLKIEDILPFFPDFVLIDNFKSEICTALEEYNMHIEELKSEMDEATKSAESIRLDIRELRSRFAIVTSGEKCSLCDFPLLTRQFYIFPCQHAFHADCLIQEVTKHLSAGQLRKILDLQEQIAKEISNFNRTPDSTTRERHGFAPGGLDRLKGLILPDVAAPSGDDVAVVVSKVDQLKDELDDYVASECVLCGDMMIKTIEMPFINEEESDLLLSWAI</sequence>
<comment type="similarity">
    <text evidence="1">Belongs to the VPS18 family.</text>
</comment>
<dbReference type="GO" id="GO:0030674">
    <property type="term" value="F:protein-macromolecule adaptor activity"/>
    <property type="evidence" value="ECO:0007669"/>
    <property type="project" value="TreeGrafter"/>
</dbReference>
<feature type="coiled-coil region" evidence="8">
    <location>
        <begin position="845"/>
        <end position="879"/>
    </location>
</feature>
<protein>
    <submittedName>
        <fullName evidence="11">Pep3/Vps18/deep orange family-domain-containing protein</fullName>
    </submittedName>
</protein>
<dbReference type="InterPro" id="IPR000547">
    <property type="entry name" value="Clathrin_H-chain/VPS_repeat"/>
</dbReference>
<dbReference type="GO" id="GO:0005768">
    <property type="term" value="C:endosome"/>
    <property type="evidence" value="ECO:0007669"/>
    <property type="project" value="TreeGrafter"/>
</dbReference>
<evidence type="ECO:0000256" key="5">
    <source>
        <dbReference type="ARBA" id="ARBA00023136"/>
    </source>
</evidence>
<dbReference type="Pfam" id="PF05131">
    <property type="entry name" value="Pep3_Vps18"/>
    <property type="match status" value="1"/>
</dbReference>
<keyword evidence="8" id="KW-0175">Coiled coil</keyword>
<keyword evidence="2" id="KW-0479">Metal-binding</keyword>
<dbReference type="GO" id="GO:0006886">
    <property type="term" value="P:intracellular protein transport"/>
    <property type="evidence" value="ECO:0007669"/>
    <property type="project" value="UniProtKB-UniRule"/>
</dbReference>
<evidence type="ECO:0000259" key="9">
    <source>
        <dbReference type="Pfam" id="PF05131"/>
    </source>
</evidence>
<feature type="domain" description="Pep3/Vps18 beta-propeller" evidence="9">
    <location>
        <begin position="49"/>
        <end position="412"/>
    </location>
</feature>
<dbReference type="EMBL" id="QKWP01001209">
    <property type="protein sequence ID" value="RIB10799.1"/>
    <property type="molecule type" value="Genomic_DNA"/>
</dbReference>
<evidence type="ECO:0000256" key="4">
    <source>
        <dbReference type="ARBA" id="ARBA00022833"/>
    </source>
</evidence>
<reference evidence="11 12" key="1">
    <citation type="submission" date="2018-06" db="EMBL/GenBank/DDBJ databases">
        <title>Comparative genomics reveals the genomic features of Rhizophagus irregularis, R. cerebriforme, R. diaphanum and Gigaspora rosea, and their symbiotic lifestyle signature.</title>
        <authorList>
            <person name="Morin E."/>
            <person name="San Clemente H."/>
            <person name="Chen E.C.H."/>
            <person name="De La Providencia I."/>
            <person name="Hainaut M."/>
            <person name="Kuo A."/>
            <person name="Kohler A."/>
            <person name="Murat C."/>
            <person name="Tang N."/>
            <person name="Roy S."/>
            <person name="Loubradou J."/>
            <person name="Henrissat B."/>
            <person name="Grigoriev I.V."/>
            <person name="Corradi N."/>
            <person name="Roux C."/>
            <person name="Martin F.M."/>
        </authorList>
    </citation>
    <scope>NUCLEOTIDE SEQUENCE [LARGE SCALE GENOMIC DNA]</scope>
    <source>
        <strain evidence="11 12">DAOM 194757</strain>
    </source>
</reference>
<keyword evidence="4" id="KW-0862">Zinc</keyword>
<dbReference type="GO" id="GO:0008270">
    <property type="term" value="F:zinc ion binding"/>
    <property type="evidence" value="ECO:0007669"/>
    <property type="project" value="UniProtKB-KW"/>
</dbReference>
<accession>A0A397UPW1</accession>
<comment type="subcellular location">
    <subcellularLocation>
        <location evidence="6">Endomembrane system</location>
        <topology evidence="6">Peripheral membrane protein</topology>
        <orientation evidence="6">Cytoplasmic side</orientation>
    </subcellularLocation>
</comment>
<evidence type="ECO:0000256" key="3">
    <source>
        <dbReference type="ARBA" id="ARBA00022771"/>
    </source>
</evidence>
<evidence type="ECO:0000256" key="1">
    <source>
        <dbReference type="ARBA" id="ARBA00010454"/>
    </source>
</evidence>
<dbReference type="AlphaFoldDB" id="A0A397UPW1"/>
<evidence type="ECO:0000256" key="8">
    <source>
        <dbReference type="SAM" id="Coils"/>
    </source>
</evidence>
<evidence type="ECO:0000256" key="6">
    <source>
        <dbReference type="ARBA" id="ARBA00029433"/>
    </source>
</evidence>
<feature type="repeat" description="CHCR" evidence="7">
    <location>
        <begin position="643"/>
        <end position="804"/>
    </location>
</feature>
<dbReference type="GO" id="GO:0030897">
    <property type="term" value="C:HOPS complex"/>
    <property type="evidence" value="ECO:0007669"/>
    <property type="project" value="TreeGrafter"/>
</dbReference>
<dbReference type="SUPFAM" id="SSF57850">
    <property type="entry name" value="RING/U-box"/>
    <property type="match status" value="1"/>
</dbReference>
<evidence type="ECO:0000259" key="10">
    <source>
        <dbReference type="Pfam" id="PF26148"/>
    </source>
</evidence>
<dbReference type="OrthoDB" id="1845386at2759"/>
<dbReference type="InterPro" id="IPR058919">
    <property type="entry name" value="Pep3/Vps18_RING_C"/>
</dbReference>
<dbReference type="PROSITE" id="PS50236">
    <property type="entry name" value="CHCR"/>
    <property type="match status" value="1"/>
</dbReference>
<organism evidence="11 12">
    <name type="scientific">Gigaspora rosea</name>
    <dbReference type="NCBI Taxonomy" id="44941"/>
    <lineage>
        <taxon>Eukaryota</taxon>
        <taxon>Fungi</taxon>
        <taxon>Fungi incertae sedis</taxon>
        <taxon>Mucoromycota</taxon>
        <taxon>Glomeromycotina</taxon>
        <taxon>Glomeromycetes</taxon>
        <taxon>Diversisporales</taxon>
        <taxon>Gigasporaceae</taxon>
        <taxon>Gigaspora</taxon>
    </lineage>
</organism>
<comment type="caution">
    <text evidence="11">The sequence shown here is derived from an EMBL/GenBank/DDBJ whole genome shotgun (WGS) entry which is preliminary data.</text>
</comment>
<feature type="domain" description="Pep3/Vps18 RING C-terminal" evidence="10">
    <location>
        <begin position="883"/>
        <end position="946"/>
    </location>
</feature>
<dbReference type="GO" id="GO:0007032">
    <property type="term" value="P:endosome organization"/>
    <property type="evidence" value="ECO:0007669"/>
    <property type="project" value="TreeGrafter"/>
</dbReference>
<dbReference type="STRING" id="44941.A0A397UPW1"/>
<evidence type="ECO:0000313" key="11">
    <source>
        <dbReference type="EMBL" id="RIB10799.1"/>
    </source>
</evidence>
<evidence type="ECO:0000313" key="12">
    <source>
        <dbReference type="Proteomes" id="UP000266673"/>
    </source>
</evidence>
<dbReference type="InterPro" id="IPR007810">
    <property type="entry name" value="Pep3/Vps18_beta-prop"/>
</dbReference>
<keyword evidence="3" id="KW-0863">Zinc-finger</keyword>
<proteinExistence type="inferred from homology"/>
<keyword evidence="5" id="KW-0472">Membrane</keyword>
<dbReference type="GO" id="GO:0048284">
    <property type="term" value="P:organelle fusion"/>
    <property type="evidence" value="ECO:0007669"/>
    <property type="project" value="TreeGrafter"/>
</dbReference>
<dbReference type="PANTHER" id="PTHR23323:SF26">
    <property type="entry name" value="VACUOLAR PROTEIN SORTING-ASSOCIATED PROTEIN 18 HOMOLOG"/>
    <property type="match status" value="1"/>
</dbReference>
<name>A0A397UPW1_9GLOM</name>
<dbReference type="CDD" id="cd16462">
    <property type="entry name" value="RING-H2_Pep3p-like"/>
    <property type="match status" value="1"/>
</dbReference>
<dbReference type="GO" id="GO:0006904">
    <property type="term" value="P:vesicle docking involved in exocytosis"/>
    <property type="evidence" value="ECO:0007669"/>
    <property type="project" value="TreeGrafter"/>
</dbReference>
<gene>
    <name evidence="11" type="ORF">C2G38_2132651</name>
</gene>
<dbReference type="SUPFAM" id="SSF50978">
    <property type="entry name" value="WD40 repeat-like"/>
    <property type="match status" value="1"/>
</dbReference>
<evidence type="ECO:0000256" key="7">
    <source>
        <dbReference type="PROSITE-ProRule" id="PRU01006"/>
    </source>
</evidence>
<evidence type="ECO:0000256" key="2">
    <source>
        <dbReference type="ARBA" id="ARBA00022723"/>
    </source>
</evidence>
<dbReference type="GO" id="GO:0007033">
    <property type="term" value="P:vacuole organization"/>
    <property type="evidence" value="ECO:0007669"/>
    <property type="project" value="TreeGrafter"/>
</dbReference>
<dbReference type="InterPro" id="IPR036322">
    <property type="entry name" value="WD40_repeat_dom_sf"/>
</dbReference>
<dbReference type="Pfam" id="PF26148">
    <property type="entry name" value="VPS18_RING_C"/>
    <property type="match status" value="1"/>
</dbReference>